<proteinExistence type="predicted"/>
<organism evidence="2 3">
    <name type="scientific">Aquipseudomonas alcaligenes</name>
    <name type="common">Pseudomonas alcaligenes</name>
    <dbReference type="NCBI Taxonomy" id="43263"/>
    <lineage>
        <taxon>Bacteria</taxon>
        <taxon>Pseudomonadati</taxon>
        <taxon>Pseudomonadota</taxon>
        <taxon>Gammaproteobacteria</taxon>
        <taxon>Pseudomonadales</taxon>
        <taxon>Pseudomonadaceae</taxon>
        <taxon>Aquipseudomonas</taxon>
    </lineage>
</organism>
<feature type="chain" id="PRO_5045989815" description="Secreted protein" evidence="1">
    <location>
        <begin position="19"/>
        <end position="82"/>
    </location>
</feature>
<accession>A0ABR7S3Y9</accession>
<evidence type="ECO:0008006" key="4">
    <source>
        <dbReference type="Google" id="ProtNLM"/>
    </source>
</evidence>
<dbReference type="Proteomes" id="UP000744555">
    <property type="component" value="Unassembled WGS sequence"/>
</dbReference>
<sequence>MLLVALKFFLALASPTGAAGYRVCLTRWAANENPFIGTIQGFSNPVVDFIRGDFTKLCELRLFRGLHSLRRDIRMIEKLFTG</sequence>
<reference evidence="2 3" key="1">
    <citation type="submission" date="2016-06" db="EMBL/GenBank/DDBJ databases">
        <authorList>
            <person name="Ramos C."/>
            <person name="Pintado A."/>
            <person name="Crespo-Gomez J.I."/>
        </authorList>
    </citation>
    <scope>NUCLEOTIDE SEQUENCE [LARGE SCALE GENOMIC DNA]</scope>
    <source>
        <strain evidence="2 3">AVO110</strain>
    </source>
</reference>
<evidence type="ECO:0000256" key="1">
    <source>
        <dbReference type="SAM" id="SignalP"/>
    </source>
</evidence>
<comment type="caution">
    <text evidence="2">The sequence shown here is derived from an EMBL/GenBank/DDBJ whole genome shotgun (WGS) entry which is preliminary data.</text>
</comment>
<protein>
    <recommendedName>
        <fullName evidence="4">Secreted protein</fullName>
    </recommendedName>
</protein>
<evidence type="ECO:0000313" key="2">
    <source>
        <dbReference type="EMBL" id="MBC9251113.1"/>
    </source>
</evidence>
<keyword evidence="1" id="KW-0732">Signal</keyword>
<dbReference type="EMBL" id="LZEU01000001">
    <property type="protein sequence ID" value="MBC9251113.1"/>
    <property type="molecule type" value="Genomic_DNA"/>
</dbReference>
<gene>
    <name evidence="2" type="ORF">A9179_12580</name>
</gene>
<feature type="signal peptide" evidence="1">
    <location>
        <begin position="1"/>
        <end position="18"/>
    </location>
</feature>
<evidence type="ECO:0000313" key="3">
    <source>
        <dbReference type="Proteomes" id="UP000744555"/>
    </source>
</evidence>
<keyword evidence="3" id="KW-1185">Reference proteome</keyword>
<name>A0ABR7S3Y9_AQUAC</name>